<keyword evidence="2" id="KW-0238">DNA-binding</keyword>
<dbReference type="InterPro" id="IPR000835">
    <property type="entry name" value="HTH_MarR-typ"/>
</dbReference>
<dbReference type="EMBL" id="CP158357">
    <property type="protein sequence ID" value="XBX77504.1"/>
    <property type="molecule type" value="Genomic_DNA"/>
</dbReference>
<protein>
    <submittedName>
        <fullName evidence="5">MarR family transcriptional regulator</fullName>
    </submittedName>
</protein>
<evidence type="ECO:0000256" key="3">
    <source>
        <dbReference type="ARBA" id="ARBA00023163"/>
    </source>
</evidence>
<dbReference type="GO" id="GO:0003700">
    <property type="term" value="F:DNA-binding transcription factor activity"/>
    <property type="evidence" value="ECO:0007669"/>
    <property type="project" value="InterPro"/>
</dbReference>
<dbReference type="InterPro" id="IPR036390">
    <property type="entry name" value="WH_DNA-bd_sf"/>
</dbReference>
<dbReference type="PANTHER" id="PTHR33164">
    <property type="entry name" value="TRANSCRIPTIONAL REGULATOR, MARR FAMILY"/>
    <property type="match status" value="1"/>
</dbReference>
<dbReference type="SMART" id="SM00347">
    <property type="entry name" value="HTH_MARR"/>
    <property type="match status" value="1"/>
</dbReference>
<name>A0AAU7VVF5_9MICO</name>
<organism evidence="5">
    <name type="scientific">Microbacterium sp. A8/3-1</name>
    <dbReference type="NCBI Taxonomy" id="3160749"/>
    <lineage>
        <taxon>Bacteria</taxon>
        <taxon>Bacillati</taxon>
        <taxon>Actinomycetota</taxon>
        <taxon>Actinomycetes</taxon>
        <taxon>Micrococcales</taxon>
        <taxon>Microbacteriaceae</taxon>
        <taxon>Microbacterium</taxon>
    </lineage>
</organism>
<dbReference type="GO" id="GO:0003677">
    <property type="term" value="F:DNA binding"/>
    <property type="evidence" value="ECO:0007669"/>
    <property type="project" value="UniProtKB-KW"/>
</dbReference>
<reference evidence="5" key="1">
    <citation type="submission" date="2024-06" db="EMBL/GenBank/DDBJ databases">
        <title>Draft genome sequence of Microbacterium sp. strain A8/3-1, isolated from Oxytropis tragacanthoides Fisch. ex DC. Root nodules in the Altai region of Russia.</title>
        <authorList>
            <person name="Sazanova A."/>
            <person name="Guro P."/>
            <person name="Kuznetsova I."/>
            <person name="Belimov A."/>
            <person name="Safronova V."/>
        </authorList>
    </citation>
    <scope>NUCLEOTIDE SEQUENCE</scope>
    <source>
        <strain evidence="5">A8/3-1</strain>
    </source>
</reference>
<proteinExistence type="predicted"/>
<evidence type="ECO:0000313" key="5">
    <source>
        <dbReference type="EMBL" id="XBX77504.1"/>
    </source>
</evidence>
<evidence type="ECO:0000256" key="1">
    <source>
        <dbReference type="ARBA" id="ARBA00023015"/>
    </source>
</evidence>
<dbReference type="PROSITE" id="PS01117">
    <property type="entry name" value="HTH_MARR_1"/>
    <property type="match status" value="1"/>
</dbReference>
<dbReference type="InterPro" id="IPR023187">
    <property type="entry name" value="Tscrpt_reg_MarR-type_CS"/>
</dbReference>
<gene>
    <name evidence="5" type="ORF">ABS642_16535</name>
</gene>
<dbReference type="RefSeq" id="WP_350350982.1">
    <property type="nucleotide sequence ID" value="NZ_CP158357.1"/>
</dbReference>
<dbReference type="PROSITE" id="PS50995">
    <property type="entry name" value="HTH_MARR_2"/>
    <property type="match status" value="1"/>
</dbReference>
<dbReference type="InterPro" id="IPR039422">
    <property type="entry name" value="MarR/SlyA-like"/>
</dbReference>
<dbReference type="AlphaFoldDB" id="A0AAU7VVF5"/>
<dbReference type="InterPro" id="IPR036388">
    <property type="entry name" value="WH-like_DNA-bd_sf"/>
</dbReference>
<dbReference type="SUPFAM" id="SSF46785">
    <property type="entry name" value="Winged helix' DNA-binding domain"/>
    <property type="match status" value="1"/>
</dbReference>
<feature type="domain" description="HTH marR-type" evidence="4">
    <location>
        <begin position="2"/>
        <end position="134"/>
    </location>
</feature>
<keyword evidence="3" id="KW-0804">Transcription</keyword>
<dbReference type="GO" id="GO:0006950">
    <property type="term" value="P:response to stress"/>
    <property type="evidence" value="ECO:0007669"/>
    <property type="project" value="TreeGrafter"/>
</dbReference>
<dbReference type="PANTHER" id="PTHR33164:SF103">
    <property type="entry name" value="REGULATORY PROTEIN MARR"/>
    <property type="match status" value="1"/>
</dbReference>
<accession>A0AAU7VVF5</accession>
<evidence type="ECO:0000256" key="2">
    <source>
        <dbReference type="ARBA" id="ARBA00023125"/>
    </source>
</evidence>
<dbReference type="Gene3D" id="1.10.10.10">
    <property type="entry name" value="Winged helix-like DNA-binding domain superfamily/Winged helix DNA-binding domain"/>
    <property type="match status" value="1"/>
</dbReference>
<evidence type="ECO:0000259" key="4">
    <source>
        <dbReference type="PROSITE" id="PS50995"/>
    </source>
</evidence>
<sequence>METLLLDRLLLIGELFQRDMARAFDGTGLTTARVHLLWVLQHAGPSTQRDLARLCEVTPRNITGLVDGLEASGHVRRTPHPTDRRSVIVELTSTAADTMARMQGEHAELNDTLLAAVAPADRAALERGIAAIATRLETLVVEAAGEEDQAAS</sequence>
<keyword evidence="1" id="KW-0805">Transcription regulation</keyword>
<dbReference type="Pfam" id="PF12802">
    <property type="entry name" value="MarR_2"/>
    <property type="match status" value="1"/>
</dbReference>